<dbReference type="Proteomes" id="UP000230791">
    <property type="component" value="Unassembled WGS sequence"/>
</dbReference>
<evidence type="ECO:0000313" key="2">
    <source>
        <dbReference type="EMBL" id="PIT70371.1"/>
    </source>
</evidence>
<proteinExistence type="predicted"/>
<sequence length="276" mass="30595">MSDLIFGMQLGFGISSSPRVLKNNGLLGERVIFGGLAGLSCAIIFAYPHSESGFSDLSLLLVCYLSMLLILHEHYLYKYLVFGFCGAVAALCIGAGFVYLSSLLPLPALSAAHNSQQQVVHYMSGVAANYPFFILLISVLTAELLWLLRVYKPELAAREVLYFGLGLGGVLDLCYKTLPALFLYLNYRVDREPQMAGYVAFESCPQAISYLIAAGMIVLMHVVNTRFMYLGFQDKRKAYFYLPFVIHFAVDFLSMFGISSDYAILINSISKAYHNA</sequence>
<evidence type="ECO:0000313" key="3">
    <source>
        <dbReference type="Proteomes" id="UP000230791"/>
    </source>
</evidence>
<dbReference type="RefSeq" id="WP_100130545.1">
    <property type="nucleotide sequence ID" value="NZ_CADDYJ010000007.1"/>
</dbReference>
<feature type="transmembrane region" description="Helical" evidence="1">
    <location>
        <begin position="130"/>
        <end position="148"/>
    </location>
</feature>
<keyword evidence="1" id="KW-0472">Membrane</keyword>
<feature type="transmembrane region" description="Helical" evidence="1">
    <location>
        <begin position="239"/>
        <end position="258"/>
    </location>
</feature>
<gene>
    <name evidence="2" type="ORF">CEV08_04455</name>
</gene>
<feature type="transmembrane region" description="Helical" evidence="1">
    <location>
        <begin position="27"/>
        <end position="47"/>
    </location>
</feature>
<accession>A0A2M6UW24</accession>
<reference evidence="2 3" key="1">
    <citation type="submission" date="2017-06" db="EMBL/GenBank/DDBJ databases">
        <title>Draft genome of Bartonella tribocorum C635.</title>
        <authorList>
            <person name="Hadjadj L."/>
            <person name="Jiyipong T."/>
            <person name="Diene S.M."/>
            <person name="Morand S."/>
            <person name="Rolain J.-M."/>
        </authorList>
    </citation>
    <scope>NUCLEOTIDE SEQUENCE [LARGE SCALE GENOMIC DNA]</scope>
    <source>
        <strain evidence="2 3">C635</strain>
    </source>
</reference>
<organism evidence="2 3">
    <name type="scientific">Bartonella tribocorum</name>
    <dbReference type="NCBI Taxonomy" id="85701"/>
    <lineage>
        <taxon>Bacteria</taxon>
        <taxon>Pseudomonadati</taxon>
        <taxon>Pseudomonadota</taxon>
        <taxon>Alphaproteobacteria</taxon>
        <taxon>Hyphomicrobiales</taxon>
        <taxon>Bartonellaceae</taxon>
        <taxon>Bartonella</taxon>
    </lineage>
</organism>
<dbReference type="AlphaFoldDB" id="A0A2M6UW24"/>
<evidence type="ECO:0000256" key="1">
    <source>
        <dbReference type="SAM" id="Phobius"/>
    </source>
</evidence>
<feature type="transmembrane region" description="Helical" evidence="1">
    <location>
        <begin position="160"/>
        <end position="187"/>
    </location>
</feature>
<feature type="transmembrane region" description="Helical" evidence="1">
    <location>
        <begin position="53"/>
        <end position="72"/>
    </location>
</feature>
<dbReference type="OrthoDB" id="9895582at2"/>
<keyword evidence="1" id="KW-1133">Transmembrane helix</keyword>
<comment type="caution">
    <text evidence="2">The sequence shown here is derived from an EMBL/GenBank/DDBJ whole genome shotgun (WGS) entry which is preliminary data.</text>
</comment>
<feature type="transmembrane region" description="Helical" evidence="1">
    <location>
        <begin position="79"/>
        <end position="100"/>
    </location>
</feature>
<keyword evidence="1" id="KW-0812">Transmembrane</keyword>
<name>A0A2M6UW24_9HYPH</name>
<dbReference type="EMBL" id="NJPP01000011">
    <property type="protein sequence ID" value="PIT70371.1"/>
    <property type="molecule type" value="Genomic_DNA"/>
</dbReference>
<feature type="transmembrane region" description="Helical" evidence="1">
    <location>
        <begin position="207"/>
        <end position="227"/>
    </location>
</feature>
<protein>
    <submittedName>
        <fullName evidence="2">Uncharacterized protein</fullName>
    </submittedName>
</protein>